<reference evidence="18" key="1">
    <citation type="submission" date="2017-04" db="EMBL/GenBank/DDBJ databases">
        <title>Complete Genome Sequences of Twelve Strains of a Stable Defined Moderately Diverse Mouse Microbiota 2 (sDMDMm2).</title>
        <authorList>
            <person name="Uchimura Y."/>
            <person name="Wyss M."/>
            <person name="Brugiroux S."/>
            <person name="Limenitakis J.P."/>
            <person name="Stecher B."/>
            <person name="McCoy K.D."/>
            <person name="Macpherson A.J."/>
        </authorList>
    </citation>
    <scope>NUCLEOTIDE SEQUENCE</scope>
    <source>
        <strain evidence="18">YL58</strain>
    </source>
</reference>
<dbReference type="GO" id="GO:0009252">
    <property type="term" value="P:peptidoglycan biosynthetic process"/>
    <property type="evidence" value="ECO:0007669"/>
    <property type="project" value="UniProtKB-KW"/>
</dbReference>
<accession>A0A1C7I7T4</accession>
<comment type="similarity">
    <text evidence="2 17">Belongs to the UppP family.</text>
</comment>
<dbReference type="Proteomes" id="UP000092574">
    <property type="component" value="Chromosome"/>
</dbReference>
<feature type="transmembrane region" description="Helical" evidence="17">
    <location>
        <begin position="207"/>
        <end position="227"/>
    </location>
</feature>
<dbReference type="PANTHER" id="PTHR30622:SF2">
    <property type="entry name" value="UNDECAPRENYL-DIPHOSPHATASE"/>
    <property type="match status" value="1"/>
</dbReference>
<evidence type="ECO:0000256" key="4">
    <source>
        <dbReference type="ARBA" id="ARBA00021581"/>
    </source>
</evidence>
<protein>
    <recommendedName>
        <fullName evidence="4 17">Undecaprenyl-diphosphatase</fullName>
        <ecNumber evidence="3 17">3.6.1.27</ecNumber>
    </recommendedName>
    <alternativeName>
        <fullName evidence="15 17">Bacitracin resistance protein</fullName>
    </alternativeName>
    <alternativeName>
        <fullName evidence="14 17">Undecaprenyl pyrophosphate phosphatase</fullName>
    </alternativeName>
</protein>
<evidence type="ECO:0000256" key="15">
    <source>
        <dbReference type="ARBA" id="ARBA00032932"/>
    </source>
</evidence>
<dbReference type="InterPro" id="IPR003824">
    <property type="entry name" value="UppP"/>
</dbReference>
<feature type="transmembrane region" description="Helical" evidence="17">
    <location>
        <begin position="138"/>
        <end position="157"/>
    </location>
</feature>
<evidence type="ECO:0000313" key="19">
    <source>
        <dbReference type="Proteomes" id="UP000092574"/>
    </source>
</evidence>
<dbReference type="GO" id="GO:0046677">
    <property type="term" value="P:response to antibiotic"/>
    <property type="evidence" value="ECO:0007669"/>
    <property type="project" value="UniProtKB-UniRule"/>
</dbReference>
<dbReference type="OrthoDB" id="9808289at2"/>
<evidence type="ECO:0000256" key="13">
    <source>
        <dbReference type="ARBA" id="ARBA00023316"/>
    </source>
</evidence>
<evidence type="ECO:0000256" key="14">
    <source>
        <dbReference type="ARBA" id="ARBA00032707"/>
    </source>
</evidence>
<evidence type="ECO:0000256" key="5">
    <source>
        <dbReference type="ARBA" id="ARBA00022475"/>
    </source>
</evidence>
<keyword evidence="13 17" id="KW-0961">Cell wall biogenesis/degradation</keyword>
<comment type="catalytic activity">
    <reaction evidence="16 17">
        <text>di-trans,octa-cis-undecaprenyl diphosphate + H2O = di-trans,octa-cis-undecaprenyl phosphate + phosphate + H(+)</text>
        <dbReference type="Rhea" id="RHEA:28094"/>
        <dbReference type="ChEBI" id="CHEBI:15377"/>
        <dbReference type="ChEBI" id="CHEBI:15378"/>
        <dbReference type="ChEBI" id="CHEBI:43474"/>
        <dbReference type="ChEBI" id="CHEBI:58405"/>
        <dbReference type="ChEBI" id="CHEBI:60392"/>
        <dbReference type="EC" id="3.6.1.27"/>
    </reaction>
</comment>
<dbReference type="EC" id="3.6.1.27" evidence="3 17"/>
<keyword evidence="8 17" id="KW-0133">Cell shape</keyword>
<evidence type="ECO:0000256" key="6">
    <source>
        <dbReference type="ARBA" id="ARBA00022692"/>
    </source>
</evidence>
<evidence type="ECO:0000256" key="10">
    <source>
        <dbReference type="ARBA" id="ARBA00022989"/>
    </source>
</evidence>
<comment type="miscellaneous">
    <text evidence="17">Bacitracin is thought to be involved in the inhibition of peptidoglycan synthesis by sequestering undecaprenyl diphosphate, thereby reducing the pool of lipid carrier available.</text>
</comment>
<keyword evidence="9 17" id="KW-0573">Peptidoglycan synthesis</keyword>
<keyword evidence="6 17" id="KW-0812">Transmembrane</keyword>
<gene>
    <name evidence="17" type="primary">uppP</name>
    <name evidence="18" type="ORF">A4V09_07730</name>
</gene>
<comment type="function">
    <text evidence="17">Catalyzes the dephosphorylation of undecaprenyl diphosphate (UPP). Confers resistance to bacitracin.</text>
</comment>
<dbReference type="AlphaFoldDB" id="A0A1C7I7T4"/>
<feature type="transmembrane region" description="Helical" evidence="17">
    <location>
        <begin position="270"/>
        <end position="290"/>
    </location>
</feature>
<keyword evidence="7 17" id="KW-0378">Hydrolase</keyword>
<dbReference type="EMBL" id="CP015405">
    <property type="protein sequence ID" value="ANU75665.1"/>
    <property type="molecule type" value="Genomic_DNA"/>
</dbReference>
<evidence type="ECO:0000256" key="9">
    <source>
        <dbReference type="ARBA" id="ARBA00022984"/>
    </source>
</evidence>
<dbReference type="GO" id="GO:0050380">
    <property type="term" value="F:undecaprenyl-diphosphatase activity"/>
    <property type="evidence" value="ECO:0007669"/>
    <property type="project" value="UniProtKB-UniRule"/>
</dbReference>
<feature type="transmembrane region" description="Helical" evidence="17">
    <location>
        <begin position="108"/>
        <end position="126"/>
    </location>
</feature>
<evidence type="ECO:0000256" key="17">
    <source>
        <dbReference type="HAMAP-Rule" id="MF_01006"/>
    </source>
</evidence>
<keyword evidence="10 17" id="KW-1133">Transmembrane helix</keyword>
<dbReference type="HAMAP" id="MF_01006">
    <property type="entry name" value="Undec_diphosphatase"/>
    <property type="match status" value="1"/>
</dbReference>
<evidence type="ECO:0000256" key="12">
    <source>
        <dbReference type="ARBA" id="ARBA00023251"/>
    </source>
</evidence>
<organism evidence="18 19">
    <name type="scientific">Blautia pseudococcoides</name>
    <dbReference type="NCBI Taxonomy" id="1796616"/>
    <lineage>
        <taxon>Bacteria</taxon>
        <taxon>Bacillati</taxon>
        <taxon>Bacillota</taxon>
        <taxon>Clostridia</taxon>
        <taxon>Lachnospirales</taxon>
        <taxon>Lachnospiraceae</taxon>
        <taxon>Blautia</taxon>
    </lineage>
</organism>
<dbReference type="GO" id="GO:0008360">
    <property type="term" value="P:regulation of cell shape"/>
    <property type="evidence" value="ECO:0007669"/>
    <property type="project" value="UniProtKB-KW"/>
</dbReference>
<proteinExistence type="inferred from homology"/>
<dbReference type="GO" id="GO:0071555">
    <property type="term" value="P:cell wall organization"/>
    <property type="evidence" value="ECO:0007669"/>
    <property type="project" value="UniProtKB-KW"/>
</dbReference>
<feature type="transmembrane region" description="Helical" evidence="17">
    <location>
        <begin position="169"/>
        <end position="187"/>
    </location>
</feature>
<sequence>MSLLQALLLGLVQGITEFLPVSSSGHLAIMQNLLNINTDTGVLFDVILHLGTLTAIFIAFWKDIKKLILDGCGMIYDIVQNFKIWSHNRREHDAKRYKKIVSTNYRKFILLIIVSTIPTAVVGLLLKNVVVTAGSNLLAPGVGLFITGILLLVVDFFPAGNKIPRDVSFGIALAIGFFQGIAVFPGISRSGMTIAACLLCGLNRKFAVKYSFIMSIPAVLGAAILELKDIPGSGATLPMFGEYLAAAVLAGVAGYFCIKTMLRFVQRKKFRYFSIYCFIMGIAAVTCNFVL</sequence>
<dbReference type="GO" id="GO:0005886">
    <property type="term" value="C:plasma membrane"/>
    <property type="evidence" value="ECO:0007669"/>
    <property type="project" value="UniProtKB-SubCell"/>
</dbReference>
<keyword evidence="12 17" id="KW-0046">Antibiotic resistance</keyword>
<name>A0A1C7I7T4_9FIRM</name>
<dbReference type="STRING" id="1796616.A4V09_07730"/>
<evidence type="ECO:0000256" key="2">
    <source>
        <dbReference type="ARBA" id="ARBA00010621"/>
    </source>
</evidence>
<evidence type="ECO:0000256" key="3">
    <source>
        <dbReference type="ARBA" id="ARBA00012374"/>
    </source>
</evidence>
<dbReference type="RefSeq" id="WP_065541855.1">
    <property type="nucleotide sequence ID" value="NZ_CP015405.2"/>
</dbReference>
<dbReference type="KEGG" id="byl:A4V09_07730"/>
<evidence type="ECO:0000256" key="1">
    <source>
        <dbReference type="ARBA" id="ARBA00004651"/>
    </source>
</evidence>
<keyword evidence="5 17" id="KW-1003">Cell membrane</keyword>
<dbReference type="Pfam" id="PF02673">
    <property type="entry name" value="BacA"/>
    <property type="match status" value="1"/>
</dbReference>
<feature type="transmembrane region" description="Helical" evidence="17">
    <location>
        <begin position="42"/>
        <end position="61"/>
    </location>
</feature>
<evidence type="ECO:0000256" key="7">
    <source>
        <dbReference type="ARBA" id="ARBA00022801"/>
    </source>
</evidence>
<feature type="transmembrane region" description="Helical" evidence="17">
    <location>
        <begin position="239"/>
        <end position="258"/>
    </location>
</feature>
<evidence type="ECO:0000256" key="16">
    <source>
        <dbReference type="ARBA" id="ARBA00047594"/>
    </source>
</evidence>
<evidence type="ECO:0000256" key="11">
    <source>
        <dbReference type="ARBA" id="ARBA00023136"/>
    </source>
</evidence>
<evidence type="ECO:0000256" key="8">
    <source>
        <dbReference type="ARBA" id="ARBA00022960"/>
    </source>
</evidence>
<evidence type="ECO:0000313" key="18">
    <source>
        <dbReference type="EMBL" id="ANU75665.1"/>
    </source>
</evidence>
<keyword evidence="11 17" id="KW-0472">Membrane</keyword>
<comment type="subcellular location">
    <subcellularLocation>
        <location evidence="1 17">Cell membrane</location>
        <topology evidence="1 17">Multi-pass membrane protein</topology>
    </subcellularLocation>
</comment>
<dbReference type="PANTHER" id="PTHR30622">
    <property type="entry name" value="UNDECAPRENYL-DIPHOSPHATASE"/>
    <property type="match status" value="1"/>
</dbReference>
<keyword evidence="19" id="KW-1185">Reference proteome</keyword>